<protein>
    <submittedName>
        <fullName evidence="1">Uncharacterized protein</fullName>
    </submittedName>
</protein>
<dbReference type="STRING" id="28110.KU46_226"/>
<dbReference type="KEGG" id="fpz:LA55_1793"/>
<dbReference type="AlphaFoldDB" id="A0A0B6CZE8"/>
<dbReference type="RefSeq" id="WP_044526838.1">
    <property type="nucleotide sequence ID" value="NZ_CP009440.1"/>
</dbReference>
<dbReference type="Proteomes" id="UP000031830">
    <property type="component" value="Chromosome"/>
</dbReference>
<accession>A0A0B6CZE8</accession>
<evidence type="ECO:0000313" key="2">
    <source>
        <dbReference type="Proteomes" id="UP000031830"/>
    </source>
</evidence>
<dbReference type="Gene3D" id="3.10.129.10">
    <property type="entry name" value="Hotdog Thioesterase"/>
    <property type="match status" value="1"/>
</dbReference>
<dbReference type="EMBL" id="CP009440">
    <property type="protein sequence ID" value="AJI54240.1"/>
    <property type="molecule type" value="Genomic_DNA"/>
</dbReference>
<name>A0A0B6CZE8_9GAMM</name>
<dbReference type="Pfam" id="PF22817">
    <property type="entry name" value="ApeP-like"/>
    <property type="match status" value="1"/>
</dbReference>
<organism evidence="1 2">
    <name type="scientific">Francisella philomiragia</name>
    <dbReference type="NCBI Taxonomy" id="28110"/>
    <lineage>
        <taxon>Bacteria</taxon>
        <taxon>Pseudomonadati</taxon>
        <taxon>Pseudomonadota</taxon>
        <taxon>Gammaproteobacteria</taxon>
        <taxon>Thiotrichales</taxon>
        <taxon>Francisellaceae</taxon>
        <taxon>Francisella</taxon>
    </lineage>
</organism>
<dbReference type="InterPro" id="IPR029069">
    <property type="entry name" value="HotDog_dom_sf"/>
</dbReference>
<gene>
    <name evidence="1" type="ORF">LA55_1793</name>
</gene>
<sequence length="155" mass="17276">MHNITDLIPHEPPMRLVDEFVGFEDNTVHCRTIVTDDNIFFDKQLDGIPHWVAVEIMAQTAASYGRASKLAASIVSTNEPPVAFLLSVRGYNTDVRKYKTGSVLDIFAECIILDKGTGVFSCKVVLDQQEVASLTINAYQPQSFEDVKKVISREI</sequence>
<dbReference type="InterPro" id="IPR016776">
    <property type="entry name" value="ApeP-like_dehydratase"/>
</dbReference>
<reference evidence="1 2" key="1">
    <citation type="journal article" date="2015" name="Genome Announc.">
        <title>Genome sequencing of 18 francisella strains to aid in assay development and testing.</title>
        <authorList>
            <person name="Johnson S.L."/>
            <person name="Daligault H.E."/>
            <person name="Davenport K.W."/>
            <person name="Coyne S.R."/>
            <person name="Frey K.G."/>
            <person name="Koroleva G.I."/>
            <person name="Broomall S.M."/>
            <person name="Bishop-Lilly K.A."/>
            <person name="Bruce D.C."/>
            <person name="Chertkov O."/>
            <person name="Freitas T."/>
            <person name="Jaissle J."/>
            <person name="Ladner J.T."/>
            <person name="Rosenzweig C.N."/>
            <person name="Gibbons H.S."/>
            <person name="Palacios G.F."/>
            <person name="Redden C.L."/>
            <person name="Xu Y."/>
            <person name="Minogue T.D."/>
            <person name="Chain P.S."/>
        </authorList>
    </citation>
    <scope>NUCLEOTIDE SEQUENCE [LARGE SCALE GENOMIC DNA]</scope>
    <source>
        <strain evidence="1 2">GA01-2794</strain>
    </source>
</reference>
<dbReference type="SUPFAM" id="SSF54637">
    <property type="entry name" value="Thioesterase/thiol ester dehydrase-isomerase"/>
    <property type="match status" value="1"/>
</dbReference>
<proteinExistence type="predicted"/>
<evidence type="ECO:0000313" key="1">
    <source>
        <dbReference type="EMBL" id="AJI54240.1"/>
    </source>
</evidence>
<dbReference type="OrthoDB" id="9800188at2"/>